<evidence type="ECO:0000256" key="1">
    <source>
        <dbReference type="ARBA" id="ARBA00011028"/>
    </source>
</evidence>
<dbReference type="InterPro" id="IPR006127">
    <property type="entry name" value="ZnuA-like"/>
</dbReference>
<dbReference type="GO" id="GO:0046872">
    <property type="term" value="F:metal ion binding"/>
    <property type="evidence" value="ECO:0007669"/>
    <property type="project" value="InterPro"/>
</dbReference>
<dbReference type="PRINTS" id="PR00690">
    <property type="entry name" value="ADHESNFAMILY"/>
</dbReference>
<reference evidence="7 8" key="1">
    <citation type="submission" date="2016-12" db="EMBL/GenBank/DDBJ databases">
        <authorList>
            <person name="Song W.-J."/>
            <person name="Kurnit D.M."/>
        </authorList>
    </citation>
    <scope>NUCLEOTIDE SEQUENCE [LARGE SCALE GENOMIC DNA]</scope>
    <source>
        <strain evidence="7 8">DSM 11393</strain>
    </source>
</reference>
<dbReference type="PRINTS" id="PR00691">
    <property type="entry name" value="ADHESINB"/>
</dbReference>
<dbReference type="AlphaFoldDB" id="A0A1M7RY70"/>
<evidence type="ECO:0000313" key="8">
    <source>
        <dbReference type="Proteomes" id="UP000186469"/>
    </source>
</evidence>
<keyword evidence="8" id="KW-1185">Reference proteome</keyword>
<dbReference type="SUPFAM" id="SSF53807">
    <property type="entry name" value="Helical backbone' metal receptor"/>
    <property type="match status" value="1"/>
</dbReference>
<dbReference type="PANTHER" id="PTHR42953">
    <property type="entry name" value="HIGH-AFFINITY ZINC UPTAKE SYSTEM PROTEIN ZNUA-RELATED"/>
    <property type="match status" value="1"/>
</dbReference>
<dbReference type="Pfam" id="PF01297">
    <property type="entry name" value="ZnuA"/>
    <property type="match status" value="1"/>
</dbReference>
<dbReference type="InterPro" id="IPR050492">
    <property type="entry name" value="Bact_metal-bind_prot9"/>
</dbReference>
<sequence>MKKYIFSFLFLQCLTCLTLFSLAFAESNLTPQTDKADKKKQVSASILPEKFVLKKLLKNHADIQVLINSGTDPHSFEPKPKQLMELNNSSIYFSIGLPFEKVWLKRFTELNPQLKEISLNQNIALLPLDEHEENHEHNHEHEHEGNIDPHIWTSPNNLKIMAQTATKSLKERYPDLSEELDQNLADFTTELNQLDQELKNIFAKLKPEQKTFIVFHPAFNYFAKDYNLKELVVEQEGREPNPKKLVELSKLAQKEKVKLMIVQKGFPMGTAKTIADHLNIKVIEIDPLSENIDQELIKLAKALVQSK</sequence>
<evidence type="ECO:0000256" key="3">
    <source>
        <dbReference type="ARBA" id="ARBA00022729"/>
    </source>
</evidence>
<evidence type="ECO:0000256" key="6">
    <source>
        <dbReference type="SAM" id="SignalP"/>
    </source>
</evidence>
<keyword evidence="3 6" id="KW-0732">Signal</keyword>
<feature type="chain" id="PRO_5012410167" evidence="6">
    <location>
        <begin position="26"/>
        <end position="307"/>
    </location>
</feature>
<dbReference type="RefSeq" id="WP_084650539.1">
    <property type="nucleotide sequence ID" value="NZ_FRDI01000002.1"/>
</dbReference>
<gene>
    <name evidence="7" type="ORF">SAMN02745728_00321</name>
</gene>
<keyword evidence="5" id="KW-0175">Coiled coil</keyword>
<accession>A0A1M7RY70</accession>
<feature type="coiled-coil region" evidence="5">
    <location>
        <begin position="177"/>
        <end position="204"/>
    </location>
</feature>
<evidence type="ECO:0000256" key="4">
    <source>
        <dbReference type="RuleBase" id="RU003512"/>
    </source>
</evidence>
<dbReference type="InterPro" id="IPR006129">
    <property type="entry name" value="AdhesinB"/>
</dbReference>
<dbReference type="STRING" id="1121455.SAMN02745728_00321"/>
<feature type="signal peptide" evidence="6">
    <location>
        <begin position="1"/>
        <end position="25"/>
    </location>
</feature>
<dbReference type="InterPro" id="IPR006128">
    <property type="entry name" value="Lipoprotein_PsaA-like"/>
</dbReference>
<dbReference type="GO" id="GO:0030001">
    <property type="term" value="P:metal ion transport"/>
    <property type="evidence" value="ECO:0007669"/>
    <property type="project" value="InterPro"/>
</dbReference>
<evidence type="ECO:0000256" key="5">
    <source>
        <dbReference type="SAM" id="Coils"/>
    </source>
</evidence>
<organism evidence="7 8">
    <name type="scientific">Desulfovibrio litoralis DSM 11393</name>
    <dbReference type="NCBI Taxonomy" id="1121455"/>
    <lineage>
        <taxon>Bacteria</taxon>
        <taxon>Pseudomonadati</taxon>
        <taxon>Thermodesulfobacteriota</taxon>
        <taxon>Desulfovibrionia</taxon>
        <taxon>Desulfovibrionales</taxon>
        <taxon>Desulfovibrionaceae</taxon>
        <taxon>Desulfovibrio</taxon>
    </lineage>
</organism>
<evidence type="ECO:0000256" key="2">
    <source>
        <dbReference type="ARBA" id="ARBA00022448"/>
    </source>
</evidence>
<protein>
    <submittedName>
        <fullName evidence="7">Zinc transport system substrate-binding protein</fullName>
    </submittedName>
</protein>
<keyword evidence="2 4" id="KW-0813">Transport</keyword>
<evidence type="ECO:0000313" key="7">
    <source>
        <dbReference type="EMBL" id="SHN51131.1"/>
    </source>
</evidence>
<name>A0A1M7RY70_9BACT</name>
<dbReference type="EMBL" id="FRDI01000002">
    <property type="protein sequence ID" value="SHN51131.1"/>
    <property type="molecule type" value="Genomic_DNA"/>
</dbReference>
<proteinExistence type="inferred from homology"/>
<dbReference type="OrthoDB" id="9810636at2"/>
<comment type="similarity">
    <text evidence="1 4">Belongs to the bacterial solute-binding protein 9 family.</text>
</comment>
<dbReference type="Proteomes" id="UP000186469">
    <property type="component" value="Unassembled WGS sequence"/>
</dbReference>
<dbReference type="Gene3D" id="3.40.50.1980">
    <property type="entry name" value="Nitrogenase molybdenum iron protein domain"/>
    <property type="match status" value="2"/>
</dbReference>
<dbReference type="GO" id="GO:0007155">
    <property type="term" value="P:cell adhesion"/>
    <property type="evidence" value="ECO:0007669"/>
    <property type="project" value="InterPro"/>
</dbReference>
<dbReference type="PANTHER" id="PTHR42953:SF3">
    <property type="entry name" value="HIGH-AFFINITY ZINC UPTAKE SYSTEM PROTEIN ZNUA"/>
    <property type="match status" value="1"/>
</dbReference>